<dbReference type="PaxDb" id="6945-B7PS30"/>
<protein>
    <submittedName>
        <fullName evidence="2 3">Uncharacterized protein</fullName>
    </submittedName>
</protein>
<dbReference type="OrthoDB" id="297496at2759"/>
<keyword evidence="4" id="KW-1185">Reference proteome</keyword>
<accession>B7PS30</accession>
<dbReference type="AlphaFoldDB" id="B7PS30"/>
<dbReference type="HOGENOM" id="CLU_2592426_0_0_1"/>
<dbReference type="VEuPathDB" id="VectorBase:ISCI007510"/>
<evidence type="ECO:0000313" key="2">
    <source>
        <dbReference type="EMBL" id="EEC09402.1"/>
    </source>
</evidence>
<evidence type="ECO:0000313" key="4">
    <source>
        <dbReference type="Proteomes" id="UP000001555"/>
    </source>
</evidence>
<dbReference type="Proteomes" id="UP000001555">
    <property type="component" value="Unassembled WGS sequence"/>
</dbReference>
<proteinExistence type="predicted"/>
<dbReference type="EMBL" id="DS776357">
    <property type="protein sequence ID" value="EEC09402.1"/>
    <property type="molecule type" value="Genomic_DNA"/>
</dbReference>
<reference evidence="2 4" key="1">
    <citation type="submission" date="2008-03" db="EMBL/GenBank/DDBJ databases">
        <title>Annotation of Ixodes scapularis.</title>
        <authorList>
            <consortium name="Ixodes scapularis Genome Project Consortium"/>
            <person name="Caler E."/>
            <person name="Hannick L.I."/>
            <person name="Bidwell S."/>
            <person name="Joardar V."/>
            <person name="Thiagarajan M."/>
            <person name="Amedeo P."/>
            <person name="Galinsky K.J."/>
            <person name="Schobel S."/>
            <person name="Inman J."/>
            <person name="Hostetler J."/>
            <person name="Miller J."/>
            <person name="Hammond M."/>
            <person name="Megy K."/>
            <person name="Lawson D."/>
            <person name="Kodira C."/>
            <person name="Sutton G."/>
            <person name="Meyer J."/>
            <person name="Hill C.A."/>
            <person name="Birren B."/>
            <person name="Nene V."/>
            <person name="Collins F."/>
            <person name="Alarcon-Chaidez F."/>
            <person name="Wikel S."/>
            <person name="Strausberg R."/>
        </authorList>
    </citation>
    <scope>NUCLEOTIDE SEQUENCE [LARGE SCALE GENOMIC DNA]</scope>
    <source>
        <strain evidence="4">Wikel</strain>
        <strain evidence="2">Wikel colony</strain>
    </source>
</reference>
<gene>
    <name evidence="2" type="ORF">IscW_ISCW007510</name>
</gene>
<keyword evidence="1" id="KW-0472">Membrane</keyword>
<dbReference type="EMBL" id="ABJB011000904">
    <property type="status" value="NOT_ANNOTATED_CDS"/>
    <property type="molecule type" value="Genomic_DNA"/>
</dbReference>
<dbReference type="VEuPathDB" id="VectorBase:ISCW007510"/>
<feature type="transmembrane region" description="Helical" evidence="1">
    <location>
        <begin position="6"/>
        <end position="27"/>
    </location>
</feature>
<sequence length="80" mass="9104">MSKKEVLALLVVFIVYVVIGGAVFMAVEGPNEDLLRNEIMEIRRNFHGTHAHWLQVLTCWVPMTSPQRRRVDLSPDMAGI</sequence>
<reference evidence="3" key="2">
    <citation type="submission" date="2020-05" db="UniProtKB">
        <authorList>
            <consortium name="EnsemblMetazoa"/>
        </authorList>
    </citation>
    <scope>IDENTIFICATION</scope>
    <source>
        <strain evidence="3">wikel</strain>
    </source>
</reference>
<dbReference type="VEuPathDB" id="VectorBase:ISCP_004500"/>
<keyword evidence="1" id="KW-0812">Transmembrane</keyword>
<dbReference type="EnsemblMetazoa" id="ISCW007510-RA">
    <property type="protein sequence ID" value="ISCW007510-PA"/>
    <property type="gene ID" value="ISCW007510"/>
</dbReference>
<name>B7PS30_IXOSC</name>
<organism>
    <name type="scientific">Ixodes scapularis</name>
    <name type="common">Black-legged tick</name>
    <name type="synonym">Deer tick</name>
    <dbReference type="NCBI Taxonomy" id="6945"/>
    <lineage>
        <taxon>Eukaryota</taxon>
        <taxon>Metazoa</taxon>
        <taxon>Ecdysozoa</taxon>
        <taxon>Arthropoda</taxon>
        <taxon>Chelicerata</taxon>
        <taxon>Arachnida</taxon>
        <taxon>Acari</taxon>
        <taxon>Parasitiformes</taxon>
        <taxon>Ixodida</taxon>
        <taxon>Ixodoidea</taxon>
        <taxon>Ixodidae</taxon>
        <taxon>Ixodinae</taxon>
        <taxon>Ixodes</taxon>
    </lineage>
</organism>
<evidence type="ECO:0000256" key="1">
    <source>
        <dbReference type="SAM" id="Phobius"/>
    </source>
</evidence>
<dbReference type="InParanoid" id="B7PS30"/>
<evidence type="ECO:0000313" key="3">
    <source>
        <dbReference type="EnsemblMetazoa" id="ISCW007510-PA"/>
    </source>
</evidence>
<keyword evidence="1" id="KW-1133">Transmembrane helix</keyword>
<dbReference type="Gene3D" id="1.10.287.70">
    <property type="match status" value="1"/>
</dbReference>